<dbReference type="Gene3D" id="1.10.287.1260">
    <property type="match status" value="1"/>
</dbReference>
<sequence length="379" mass="42513">MNFSSLQEWLVNLGVPSGVFTYNTWVYQVFMVVFLTLLVSYTVGLIFNRLGRFAEKSNNPWDDVFLESARKPLKILIWLLGISWAARITHTANNAEIFEFIDPVRRVGVIVLITWFLFGLAKRFELALQSPDRVKEPLDATTASAIGKLLRASIVITAALVILQNLGFSISGVLAFGGVGGIAVGFAAKDLLANFFGGLTVYMDRPFVVGDWVRSPDKNIEGTVEHIGWRLTRIRTFDKRPLYVPNATFSTISLENPSRMTHRRIQETIGVRYEDLQQVRSIVDAVKRMLIEHAEIDDNQTLIVNLNQFADSSVNLMVYTFTKTTIWVKYHEVKQDVLLKIAEIIEQHGAEIAFPTTTLHVASLPEQFAQAGVAPATKP</sequence>
<dbReference type="InterPro" id="IPR011014">
    <property type="entry name" value="MscS_channel_TM-2"/>
</dbReference>
<keyword evidence="12" id="KW-1185">Reference proteome</keyword>
<dbReference type="InterPro" id="IPR011066">
    <property type="entry name" value="MscS_channel_C_sf"/>
</dbReference>
<dbReference type="InterPro" id="IPR049142">
    <property type="entry name" value="MS_channel_1st"/>
</dbReference>
<feature type="transmembrane region" description="Helical" evidence="7">
    <location>
        <begin position="25"/>
        <end position="47"/>
    </location>
</feature>
<evidence type="ECO:0000256" key="5">
    <source>
        <dbReference type="ARBA" id="ARBA00022989"/>
    </source>
</evidence>
<evidence type="ECO:0000313" key="12">
    <source>
        <dbReference type="Proteomes" id="UP000501130"/>
    </source>
</evidence>
<gene>
    <name evidence="11" type="ORF">HKT17_03365</name>
</gene>
<keyword evidence="4 7" id="KW-0812">Transmembrane</keyword>
<dbReference type="SUPFAM" id="SSF50182">
    <property type="entry name" value="Sm-like ribonucleoproteins"/>
    <property type="match status" value="1"/>
</dbReference>
<dbReference type="SUPFAM" id="SSF82689">
    <property type="entry name" value="Mechanosensitive channel protein MscS (YggB), C-terminal domain"/>
    <property type="match status" value="1"/>
</dbReference>
<protein>
    <submittedName>
        <fullName evidence="11">Mechanosensitive ion channel family protein</fullName>
    </submittedName>
</protein>
<feature type="transmembrane region" description="Helical" evidence="7">
    <location>
        <begin position="168"/>
        <end position="188"/>
    </location>
</feature>
<organism evidence="11 12">
    <name type="scientific">Limnobacter profundi</name>
    <dbReference type="NCBI Taxonomy" id="2732163"/>
    <lineage>
        <taxon>Bacteria</taxon>
        <taxon>Pseudomonadati</taxon>
        <taxon>Pseudomonadota</taxon>
        <taxon>Betaproteobacteria</taxon>
        <taxon>Burkholderiales</taxon>
        <taxon>Burkholderiaceae</taxon>
        <taxon>Limnobacter</taxon>
    </lineage>
</organism>
<evidence type="ECO:0000256" key="1">
    <source>
        <dbReference type="ARBA" id="ARBA00004651"/>
    </source>
</evidence>
<name>A0ABX6N348_9BURK</name>
<dbReference type="InterPro" id="IPR023408">
    <property type="entry name" value="MscS_beta-dom_sf"/>
</dbReference>
<dbReference type="InterPro" id="IPR006685">
    <property type="entry name" value="MscS_channel_2nd"/>
</dbReference>
<feature type="domain" description="Mechanosensitive ion channel transmembrane helices 2/3" evidence="10">
    <location>
        <begin position="148"/>
        <end position="189"/>
    </location>
</feature>
<dbReference type="Gene3D" id="2.30.30.60">
    <property type="match status" value="1"/>
</dbReference>
<dbReference type="InterPro" id="IPR045042">
    <property type="entry name" value="YnaI-like"/>
</dbReference>
<accession>A0ABX6N348</accession>
<dbReference type="InterPro" id="IPR049278">
    <property type="entry name" value="MS_channel_C"/>
</dbReference>
<dbReference type="PANTHER" id="PTHR43634:SF2">
    <property type="entry name" value="LOW CONDUCTANCE MECHANOSENSITIVE CHANNEL YNAI"/>
    <property type="match status" value="1"/>
</dbReference>
<evidence type="ECO:0000259" key="9">
    <source>
        <dbReference type="Pfam" id="PF21082"/>
    </source>
</evidence>
<dbReference type="Pfam" id="PF00924">
    <property type="entry name" value="MS_channel_2nd"/>
    <property type="match status" value="1"/>
</dbReference>
<evidence type="ECO:0000256" key="6">
    <source>
        <dbReference type="ARBA" id="ARBA00023136"/>
    </source>
</evidence>
<dbReference type="EMBL" id="CP053084">
    <property type="protein sequence ID" value="QJR28816.1"/>
    <property type="molecule type" value="Genomic_DNA"/>
</dbReference>
<evidence type="ECO:0000256" key="7">
    <source>
        <dbReference type="SAM" id="Phobius"/>
    </source>
</evidence>
<dbReference type="RefSeq" id="WP_171097831.1">
    <property type="nucleotide sequence ID" value="NZ_CP053084.1"/>
</dbReference>
<evidence type="ECO:0000256" key="2">
    <source>
        <dbReference type="ARBA" id="ARBA00008017"/>
    </source>
</evidence>
<feature type="domain" description="Mechanosensitive ion channel MscS C-terminal" evidence="9">
    <location>
        <begin position="268"/>
        <end position="352"/>
    </location>
</feature>
<dbReference type="Gene3D" id="3.30.70.100">
    <property type="match status" value="1"/>
</dbReference>
<proteinExistence type="inferred from homology"/>
<comment type="similarity">
    <text evidence="2">Belongs to the MscS (TC 1.A.23) family.</text>
</comment>
<evidence type="ECO:0000313" key="11">
    <source>
        <dbReference type="EMBL" id="QJR28816.1"/>
    </source>
</evidence>
<dbReference type="PROSITE" id="PS01246">
    <property type="entry name" value="UPF0003"/>
    <property type="match status" value="1"/>
</dbReference>
<feature type="domain" description="Mechanosensitive ion channel MscS" evidence="8">
    <location>
        <begin position="190"/>
        <end position="259"/>
    </location>
</feature>
<keyword evidence="6 7" id="KW-0472">Membrane</keyword>
<dbReference type="SUPFAM" id="SSF82861">
    <property type="entry name" value="Mechanosensitive channel protein MscS (YggB), transmembrane region"/>
    <property type="match status" value="1"/>
</dbReference>
<evidence type="ECO:0000259" key="10">
    <source>
        <dbReference type="Pfam" id="PF21088"/>
    </source>
</evidence>
<evidence type="ECO:0000259" key="8">
    <source>
        <dbReference type="Pfam" id="PF00924"/>
    </source>
</evidence>
<dbReference type="Pfam" id="PF21088">
    <property type="entry name" value="MS_channel_1st"/>
    <property type="match status" value="1"/>
</dbReference>
<comment type="subcellular location">
    <subcellularLocation>
        <location evidence="1">Cell membrane</location>
        <topology evidence="1">Multi-pass membrane protein</topology>
    </subcellularLocation>
</comment>
<dbReference type="InterPro" id="IPR010920">
    <property type="entry name" value="LSM_dom_sf"/>
</dbReference>
<evidence type="ECO:0000256" key="4">
    <source>
        <dbReference type="ARBA" id="ARBA00022692"/>
    </source>
</evidence>
<dbReference type="Proteomes" id="UP000501130">
    <property type="component" value="Chromosome"/>
</dbReference>
<dbReference type="PANTHER" id="PTHR43634">
    <property type="entry name" value="OW CONDUCTANCE MECHANOSENSITIVE CHANNEL"/>
    <property type="match status" value="1"/>
</dbReference>
<dbReference type="InterPro" id="IPR006686">
    <property type="entry name" value="MscS_channel_CS"/>
</dbReference>
<keyword evidence="3" id="KW-1003">Cell membrane</keyword>
<evidence type="ECO:0000256" key="3">
    <source>
        <dbReference type="ARBA" id="ARBA00022475"/>
    </source>
</evidence>
<keyword evidence="5 7" id="KW-1133">Transmembrane helix</keyword>
<reference evidence="11 12" key="1">
    <citation type="submission" date="2020-05" db="EMBL/GenBank/DDBJ databases">
        <title>Compete genome of Limnobacter sp. SAORIC-580.</title>
        <authorList>
            <person name="Song J."/>
            <person name="Cho J.-C."/>
        </authorList>
    </citation>
    <scope>NUCLEOTIDE SEQUENCE [LARGE SCALE GENOMIC DNA]</scope>
    <source>
        <strain evidence="11 12">SAORIC-580</strain>
    </source>
</reference>
<dbReference type="Pfam" id="PF21082">
    <property type="entry name" value="MS_channel_3rd"/>
    <property type="match status" value="1"/>
</dbReference>